<evidence type="ECO:0000313" key="3">
    <source>
        <dbReference type="Proteomes" id="UP001303115"/>
    </source>
</evidence>
<proteinExistence type="predicted"/>
<feature type="transmembrane region" description="Helical" evidence="1">
    <location>
        <begin position="190"/>
        <end position="213"/>
    </location>
</feature>
<reference evidence="3" key="1">
    <citation type="journal article" date="2023" name="Mol. Phylogenet. Evol.">
        <title>Genome-scale phylogeny and comparative genomics of the fungal order Sordariales.</title>
        <authorList>
            <person name="Hensen N."/>
            <person name="Bonometti L."/>
            <person name="Westerberg I."/>
            <person name="Brannstrom I.O."/>
            <person name="Guillou S."/>
            <person name="Cros-Aarteil S."/>
            <person name="Calhoun S."/>
            <person name="Haridas S."/>
            <person name="Kuo A."/>
            <person name="Mondo S."/>
            <person name="Pangilinan J."/>
            <person name="Riley R."/>
            <person name="LaButti K."/>
            <person name="Andreopoulos B."/>
            <person name="Lipzen A."/>
            <person name="Chen C."/>
            <person name="Yan M."/>
            <person name="Daum C."/>
            <person name="Ng V."/>
            <person name="Clum A."/>
            <person name="Steindorff A."/>
            <person name="Ohm R.A."/>
            <person name="Martin F."/>
            <person name="Silar P."/>
            <person name="Natvig D.O."/>
            <person name="Lalanne C."/>
            <person name="Gautier V."/>
            <person name="Ament-Velasquez S.L."/>
            <person name="Kruys A."/>
            <person name="Hutchinson M.I."/>
            <person name="Powell A.J."/>
            <person name="Barry K."/>
            <person name="Miller A.N."/>
            <person name="Grigoriev I.V."/>
            <person name="Debuchy R."/>
            <person name="Gladieux P."/>
            <person name="Hiltunen Thoren M."/>
            <person name="Johannesson H."/>
        </authorList>
    </citation>
    <scope>NUCLEOTIDE SEQUENCE [LARGE SCALE GENOMIC DNA]</scope>
    <source>
        <strain evidence="3">CBS 284.82</strain>
    </source>
</reference>
<feature type="transmembrane region" description="Helical" evidence="1">
    <location>
        <begin position="370"/>
        <end position="392"/>
    </location>
</feature>
<organism evidence="2 3">
    <name type="scientific">Parachaetomium inaequale</name>
    <dbReference type="NCBI Taxonomy" id="2588326"/>
    <lineage>
        <taxon>Eukaryota</taxon>
        <taxon>Fungi</taxon>
        <taxon>Dikarya</taxon>
        <taxon>Ascomycota</taxon>
        <taxon>Pezizomycotina</taxon>
        <taxon>Sordariomycetes</taxon>
        <taxon>Sordariomycetidae</taxon>
        <taxon>Sordariales</taxon>
        <taxon>Chaetomiaceae</taxon>
        <taxon>Parachaetomium</taxon>
    </lineage>
</organism>
<accession>A0AAN6SNY3</accession>
<dbReference type="EMBL" id="MU854485">
    <property type="protein sequence ID" value="KAK4034302.1"/>
    <property type="molecule type" value="Genomic_DNA"/>
</dbReference>
<comment type="caution">
    <text evidence="2">The sequence shown here is derived from an EMBL/GenBank/DDBJ whole genome shotgun (WGS) entry which is preliminary data.</text>
</comment>
<dbReference type="Proteomes" id="UP001303115">
    <property type="component" value="Unassembled WGS sequence"/>
</dbReference>
<name>A0AAN6SNY3_9PEZI</name>
<feature type="transmembrane region" description="Helical" evidence="1">
    <location>
        <begin position="412"/>
        <end position="433"/>
    </location>
</feature>
<protein>
    <submittedName>
        <fullName evidence="2">Uncharacterized protein</fullName>
    </submittedName>
</protein>
<dbReference type="AlphaFoldDB" id="A0AAN6SNY3"/>
<feature type="transmembrane region" description="Helical" evidence="1">
    <location>
        <begin position="233"/>
        <end position="256"/>
    </location>
</feature>
<keyword evidence="3" id="KW-1185">Reference proteome</keyword>
<feature type="transmembrane region" description="Helical" evidence="1">
    <location>
        <begin position="135"/>
        <end position="158"/>
    </location>
</feature>
<keyword evidence="1" id="KW-1133">Transmembrane helix</keyword>
<keyword evidence="1" id="KW-0812">Transmembrane</keyword>
<evidence type="ECO:0000313" key="2">
    <source>
        <dbReference type="EMBL" id="KAK4034302.1"/>
    </source>
</evidence>
<gene>
    <name evidence="2" type="ORF">C8A01DRAFT_49283</name>
</gene>
<keyword evidence="1" id="KW-0472">Membrane</keyword>
<feature type="transmembrane region" description="Helical" evidence="1">
    <location>
        <begin position="277"/>
        <end position="296"/>
    </location>
</feature>
<evidence type="ECO:0000256" key="1">
    <source>
        <dbReference type="SAM" id="Phobius"/>
    </source>
</evidence>
<sequence length="536" mass="59664">MSDGVNFVQFPPWDQMNFSSNCNIWGNWLGVILTPDPSKPDASIGPAFTTSINLFTAALPASATLPANITLREYHSQILDWYIFNSYDQVAPVTYGPWNLTSEFYTNVLLYPVLNCTNEYCQAMAMQGNPDLTGIGVFISYIIEATLATMYLIAFTAWHIRQCFRSKKCIPAQKRMSLAQRTLDSFRGSVNAFLSSAMLMSLAMLSASLYLSVHGMNNQAVLSDTSDFPYHNSAVYDMLLSFRASVFSVLPVLLLYSLKSPSMDSKNGPTKEAHRVWMRRIILVVIWILGIVETFLSPRGNPDYNDRQNASSHDPCNLRGGAGYWRGTEQAKVYVIVTPVVWMVITALLVTGFGIPGVANNGWVRRVRSVWRLGFAWVICGLMLAMLFHFFALRSKILLNAGSSDSQNTWSFGQVLALATWIPIAAEFAYIFIWESPNSRVPSGFKVQRPDSDMPQSYRYSTVGPDPFQVMQEPAVGNGKHASSPDGVAEVLTQTAEPYQQGEHIQMMMMGTSVYPTNIEGRPAPHVYQYNAAGQP</sequence>
<feature type="transmembrane region" description="Helical" evidence="1">
    <location>
        <begin position="333"/>
        <end position="358"/>
    </location>
</feature>